<proteinExistence type="predicted"/>
<evidence type="ECO:0000313" key="1">
    <source>
        <dbReference type="EMBL" id="KAI0065949.1"/>
    </source>
</evidence>
<reference evidence="1" key="1">
    <citation type="submission" date="2021-03" db="EMBL/GenBank/DDBJ databases">
        <authorList>
            <consortium name="DOE Joint Genome Institute"/>
            <person name="Ahrendt S."/>
            <person name="Looney B.P."/>
            <person name="Miyauchi S."/>
            <person name="Morin E."/>
            <person name="Drula E."/>
            <person name="Courty P.E."/>
            <person name="Chicoki N."/>
            <person name="Fauchery L."/>
            <person name="Kohler A."/>
            <person name="Kuo A."/>
            <person name="Labutti K."/>
            <person name="Pangilinan J."/>
            <person name="Lipzen A."/>
            <person name="Riley R."/>
            <person name="Andreopoulos W."/>
            <person name="He G."/>
            <person name="Johnson J."/>
            <person name="Barry K.W."/>
            <person name="Grigoriev I.V."/>
            <person name="Nagy L."/>
            <person name="Hibbett D."/>
            <person name="Henrissat B."/>
            <person name="Matheny P.B."/>
            <person name="Labbe J."/>
            <person name="Martin F."/>
        </authorList>
    </citation>
    <scope>NUCLEOTIDE SEQUENCE</scope>
    <source>
        <strain evidence="1">HHB10654</strain>
    </source>
</reference>
<name>A0ACB8TAK3_9AGAM</name>
<gene>
    <name evidence="1" type="ORF">BV25DRAFT_1868638</name>
</gene>
<reference evidence="1" key="2">
    <citation type="journal article" date="2022" name="New Phytol.">
        <title>Evolutionary transition to the ectomycorrhizal habit in the genomes of a hyperdiverse lineage of mushroom-forming fungi.</title>
        <authorList>
            <person name="Looney B."/>
            <person name="Miyauchi S."/>
            <person name="Morin E."/>
            <person name="Drula E."/>
            <person name="Courty P.E."/>
            <person name="Kohler A."/>
            <person name="Kuo A."/>
            <person name="LaButti K."/>
            <person name="Pangilinan J."/>
            <person name="Lipzen A."/>
            <person name="Riley R."/>
            <person name="Andreopoulos W."/>
            <person name="He G."/>
            <person name="Johnson J."/>
            <person name="Nolan M."/>
            <person name="Tritt A."/>
            <person name="Barry K.W."/>
            <person name="Grigoriev I.V."/>
            <person name="Nagy L.G."/>
            <person name="Hibbett D."/>
            <person name="Henrissat B."/>
            <person name="Matheny P.B."/>
            <person name="Labbe J."/>
            <person name="Martin F.M."/>
        </authorList>
    </citation>
    <scope>NUCLEOTIDE SEQUENCE</scope>
    <source>
        <strain evidence="1">HHB10654</strain>
    </source>
</reference>
<evidence type="ECO:0000313" key="2">
    <source>
        <dbReference type="Proteomes" id="UP000814140"/>
    </source>
</evidence>
<accession>A0ACB8TAK3</accession>
<sequence length="384" mass="43323">MPTSPSPHRPSPRSPYRTSSDFCFEDGNLTLCVGQFEFRIHRGLLGRHSDVFWDMLSIQQPMLHDSDPSRVILHDNPEDVHYLLHALYDGLYFNKPFHKDFPFLAATLRLSCKYFITIPKRRCLSRLLQYFPTTLAEWDRRELASTDSTGRYCPRDNLPSPILVINLARSLHLESFLPAAFYDLCRYGTSKTVVGTPPFPSLSFYSGGAPAPSESNGNAPSSAHCSKNVHLSHNDLVLTFRGRESGQRALSRFVEGYIAPREPSPTCLNKNIGAGQCCREAFHLVMINTLRSVGGIASGRDADPLYTLAQMVEMMHRTDWIDGDTQHGLRICLPCKADFAGAVNAGREETWRQIPGWFDLDDYQALLRRDEDVQQDRPLMSAVV</sequence>
<comment type="caution">
    <text evidence="1">The sequence shown here is derived from an EMBL/GenBank/DDBJ whole genome shotgun (WGS) entry which is preliminary data.</text>
</comment>
<organism evidence="1 2">
    <name type="scientific">Artomyces pyxidatus</name>
    <dbReference type="NCBI Taxonomy" id="48021"/>
    <lineage>
        <taxon>Eukaryota</taxon>
        <taxon>Fungi</taxon>
        <taxon>Dikarya</taxon>
        <taxon>Basidiomycota</taxon>
        <taxon>Agaricomycotina</taxon>
        <taxon>Agaricomycetes</taxon>
        <taxon>Russulales</taxon>
        <taxon>Auriscalpiaceae</taxon>
        <taxon>Artomyces</taxon>
    </lineage>
</organism>
<dbReference type="EMBL" id="MU277194">
    <property type="protein sequence ID" value="KAI0065949.1"/>
    <property type="molecule type" value="Genomic_DNA"/>
</dbReference>
<keyword evidence="2" id="KW-1185">Reference proteome</keyword>
<protein>
    <submittedName>
        <fullName evidence="1">Uncharacterized protein</fullName>
    </submittedName>
</protein>
<dbReference type="Proteomes" id="UP000814140">
    <property type="component" value="Unassembled WGS sequence"/>
</dbReference>